<gene>
    <name evidence="2" type="ORF">SAMN04488238_101467</name>
</gene>
<reference evidence="2 3" key="1">
    <citation type="submission" date="2016-10" db="EMBL/GenBank/DDBJ databases">
        <authorList>
            <person name="de Groot N.N."/>
        </authorList>
    </citation>
    <scope>NUCLEOTIDE SEQUENCE [LARGE SCALE GENOMIC DNA]</scope>
    <source>
        <strain evidence="2 3">CGMCC 1.8894</strain>
    </source>
</reference>
<organism evidence="2 3">
    <name type="scientific">Roseicitreum antarcticum</name>
    <dbReference type="NCBI Taxonomy" id="564137"/>
    <lineage>
        <taxon>Bacteria</taxon>
        <taxon>Pseudomonadati</taxon>
        <taxon>Pseudomonadota</taxon>
        <taxon>Alphaproteobacteria</taxon>
        <taxon>Rhodobacterales</taxon>
        <taxon>Paracoccaceae</taxon>
        <taxon>Roseicitreum</taxon>
    </lineage>
</organism>
<proteinExistence type="predicted"/>
<accession>A0A1H2S292</accession>
<dbReference type="STRING" id="564137.SAMN04488238_101467"/>
<dbReference type="OrthoDB" id="7822309at2"/>
<name>A0A1H2S292_9RHOB</name>
<evidence type="ECO:0000256" key="1">
    <source>
        <dbReference type="SAM" id="Phobius"/>
    </source>
</evidence>
<keyword evidence="1" id="KW-0472">Membrane</keyword>
<evidence type="ECO:0000313" key="3">
    <source>
        <dbReference type="Proteomes" id="UP000198539"/>
    </source>
</evidence>
<dbReference type="AlphaFoldDB" id="A0A1H2S292"/>
<keyword evidence="1" id="KW-0812">Transmembrane</keyword>
<keyword evidence="3" id="KW-1185">Reference proteome</keyword>
<dbReference type="EMBL" id="FNOM01000001">
    <property type="protein sequence ID" value="SDW25079.1"/>
    <property type="molecule type" value="Genomic_DNA"/>
</dbReference>
<sequence length="344" mass="36579">MTAITKYERLEGSGLWSGSIQDQRRDVTVKFGDATLIILDSRADKVLSHWSLPAIIHLNPGEMPGLYSPGDDASEVLELEDETLIEAISTIHAALTTPQSWQTRARRLVLGGSLALLVLAVVFLLPGQLYQHTASVVPSAKRAQIGQMVLDDLGRAGLTQCRNPQGAAALTQLQARVLPAAQRMVVVSGAGTERFAAFQTAHLPGRIVVVNAALIQQLDSPAALAGFLLAEGLRTAQHDPLLPVLRHAGVRATFRLLTTGDLPADAAAGYGPALVQRPKTAIDADALLLRFEQAEISSQDYASALGGGPELARVLTERDPFAQTPASRPVMTDGAWVSLQGICD</sequence>
<protein>
    <submittedName>
        <fullName evidence="2">Uncharacterized protein</fullName>
    </submittedName>
</protein>
<keyword evidence="1" id="KW-1133">Transmembrane helix</keyword>
<dbReference type="Proteomes" id="UP000198539">
    <property type="component" value="Unassembled WGS sequence"/>
</dbReference>
<evidence type="ECO:0000313" key="2">
    <source>
        <dbReference type="EMBL" id="SDW25079.1"/>
    </source>
</evidence>
<dbReference type="RefSeq" id="WP_092884950.1">
    <property type="nucleotide sequence ID" value="NZ_CP061498.1"/>
</dbReference>
<feature type="transmembrane region" description="Helical" evidence="1">
    <location>
        <begin position="108"/>
        <end position="130"/>
    </location>
</feature>